<evidence type="ECO:0000256" key="1">
    <source>
        <dbReference type="ARBA" id="ARBA00005495"/>
    </source>
</evidence>
<evidence type="ECO:0000256" key="2">
    <source>
        <dbReference type="ARBA" id="ARBA00022723"/>
    </source>
</evidence>
<dbReference type="PANTHER" id="PTHR33337:SF40">
    <property type="entry name" value="CENP-V_GFA DOMAIN-CONTAINING PROTEIN-RELATED"/>
    <property type="match status" value="1"/>
</dbReference>
<dbReference type="SUPFAM" id="SSF51316">
    <property type="entry name" value="Mss4-like"/>
    <property type="match status" value="1"/>
</dbReference>
<dbReference type="Gene3D" id="3.90.1590.10">
    <property type="entry name" value="glutathione-dependent formaldehyde- activating enzyme (gfa)"/>
    <property type="match status" value="1"/>
</dbReference>
<evidence type="ECO:0000256" key="3">
    <source>
        <dbReference type="ARBA" id="ARBA00022833"/>
    </source>
</evidence>
<proteinExistence type="inferred from homology"/>
<dbReference type="Pfam" id="PF04828">
    <property type="entry name" value="GFA"/>
    <property type="match status" value="1"/>
</dbReference>
<evidence type="ECO:0000259" key="5">
    <source>
        <dbReference type="PROSITE" id="PS51891"/>
    </source>
</evidence>
<keyword evidence="2" id="KW-0479">Metal-binding</keyword>
<comment type="similarity">
    <text evidence="1">Belongs to the Gfa family.</text>
</comment>
<organism evidence="6 7">
    <name type="scientific">Paradevosia shaoguanensis</name>
    <dbReference type="NCBI Taxonomy" id="1335043"/>
    <lineage>
        <taxon>Bacteria</taxon>
        <taxon>Pseudomonadati</taxon>
        <taxon>Pseudomonadota</taxon>
        <taxon>Alphaproteobacteria</taxon>
        <taxon>Hyphomicrobiales</taxon>
        <taxon>Devosiaceae</taxon>
        <taxon>Paradevosia</taxon>
    </lineage>
</organism>
<gene>
    <name evidence="6" type="ORF">ML536_04750</name>
</gene>
<name>A0AA41UA83_9HYPH</name>
<dbReference type="AlphaFoldDB" id="A0AA41UA83"/>
<dbReference type="EMBL" id="JALAZD010000001">
    <property type="protein sequence ID" value="MCI0126130.1"/>
    <property type="molecule type" value="Genomic_DNA"/>
</dbReference>
<keyword evidence="7" id="KW-1185">Reference proteome</keyword>
<dbReference type="GO" id="GO:0016846">
    <property type="term" value="F:carbon-sulfur lyase activity"/>
    <property type="evidence" value="ECO:0007669"/>
    <property type="project" value="InterPro"/>
</dbReference>
<dbReference type="PROSITE" id="PS51891">
    <property type="entry name" value="CENP_V_GFA"/>
    <property type="match status" value="1"/>
</dbReference>
<accession>A0AA41UA83</accession>
<dbReference type="InterPro" id="IPR011057">
    <property type="entry name" value="Mss4-like_sf"/>
</dbReference>
<protein>
    <submittedName>
        <fullName evidence="6">GFA family protein</fullName>
    </submittedName>
</protein>
<keyword evidence="3" id="KW-0862">Zinc</keyword>
<comment type="caution">
    <text evidence="6">The sequence shown here is derived from an EMBL/GenBank/DDBJ whole genome shotgun (WGS) entry which is preliminary data.</text>
</comment>
<reference evidence="6" key="1">
    <citation type="submission" date="2022-03" db="EMBL/GenBank/DDBJ databases">
        <title>The complete genome sequence of a Methyloterrigena soli.</title>
        <authorList>
            <person name="Zi Z."/>
        </authorList>
    </citation>
    <scope>NUCLEOTIDE SEQUENCE</scope>
    <source>
        <strain evidence="6">M48</strain>
    </source>
</reference>
<feature type="domain" description="CENP-V/GFA" evidence="5">
    <location>
        <begin position="4"/>
        <end position="99"/>
    </location>
</feature>
<dbReference type="GO" id="GO:0046872">
    <property type="term" value="F:metal ion binding"/>
    <property type="evidence" value="ECO:0007669"/>
    <property type="project" value="UniProtKB-KW"/>
</dbReference>
<keyword evidence="4" id="KW-0456">Lyase</keyword>
<evidence type="ECO:0000256" key="4">
    <source>
        <dbReference type="ARBA" id="ARBA00023239"/>
    </source>
</evidence>
<dbReference type="PANTHER" id="PTHR33337">
    <property type="entry name" value="GFA DOMAIN-CONTAINING PROTEIN"/>
    <property type="match status" value="1"/>
</dbReference>
<sequence length="135" mass="15371">MDTFTGGCICGDVRFSASGSPYRVGLCHCMDCRKHHGSLFSIYAIFPTDAVTITGETHSYGGRHFCPRCGSSVFAEVGDEIEMHLGSFDAPDQLKPTYELWTIRREGWLPEFPHMRLYKRDREGTGRTEEWDERV</sequence>
<evidence type="ECO:0000313" key="6">
    <source>
        <dbReference type="EMBL" id="MCI0126130.1"/>
    </source>
</evidence>
<dbReference type="Proteomes" id="UP001156140">
    <property type="component" value="Unassembled WGS sequence"/>
</dbReference>
<dbReference type="InterPro" id="IPR006913">
    <property type="entry name" value="CENP-V/GFA"/>
</dbReference>
<evidence type="ECO:0000313" key="7">
    <source>
        <dbReference type="Proteomes" id="UP001156140"/>
    </source>
</evidence>
<dbReference type="RefSeq" id="WP_281735129.1">
    <property type="nucleotide sequence ID" value="NZ_JAKETQ010000001.1"/>
</dbReference>